<evidence type="ECO:0000313" key="2">
    <source>
        <dbReference type="WBParaSite" id="nRc.2.0.1.t39397-RA"/>
    </source>
</evidence>
<proteinExistence type="predicted"/>
<sequence>MIIKTGGANRWRVKLKNKLMDLLEYVDLLNEVMDEDREEDQVDRPLTRNRKDPFQIHDDIYSYVPTVAVRPSGNILFRRRSMFVRNFDLLKSKMESRLFTELLC</sequence>
<dbReference type="AlphaFoldDB" id="A0A915KNR6"/>
<keyword evidence="1" id="KW-1185">Reference proteome</keyword>
<name>A0A915KNR6_ROMCU</name>
<evidence type="ECO:0000313" key="1">
    <source>
        <dbReference type="Proteomes" id="UP000887565"/>
    </source>
</evidence>
<dbReference type="WBParaSite" id="nRc.2.0.1.t39397-RA">
    <property type="protein sequence ID" value="nRc.2.0.1.t39397-RA"/>
    <property type="gene ID" value="nRc.2.0.1.g39397"/>
</dbReference>
<organism evidence="1 2">
    <name type="scientific">Romanomermis culicivorax</name>
    <name type="common">Nematode worm</name>
    <dbReference type="NCBI Taxonomy" id="13658"/>
    <lineage>
        <taxon>Eukaryota</taxon>
        <taxon>Metazoa</taxon>
        <taxon>Ecdysozoa</taxon>
        <taxon>Nematoda</taxon>
        <taxon>Enoplea</taxon>
        <taxon>Dorylaimia</taxon>
        <taxon>Mermithida</taxon>
        <taxon>Mermithoidea</taxon>
        <taxon>Mermithidae</taxon>
        <taxon>Romanomermis</taxon>
    </lineage>
</organism>
<accession>A0A915KNR6</accession>
<reference evidence="2" key="1">
    <citation type="submission" date="2022-11" db="UniProtKB">
        <authorList>
            <consortium name="WormBaseParasite"/>
        </authorList>
    </citation>
    <scope>IDENTIFICATION</scope>
</reference>
<dbReference type="Proteomes" id="UP000887565">
    <property type="component" value="Unplaced"/>
</dbReference>
<protein>
    <submittedName>
        <fullName evidence="2">Uncharacterized protein</fullName>
    </submittedName>
</protein>